<dbReference type="SUPFAM" id="SSF54909">
    <property type="entry name" value="Dimeric alpha+beta barrel"/>
    <property type="match status" value="1"/>
</dbReference>
<evidence type="ECO:0000313" key="2">
    <source>
        <dbReference type="EMBL" id="TDD60080.1"/>
    </source>
</evidence>
<evidence type="ECO:0000313" key="3">
    <source>
        <dbReference type="Proteomes" id="UP000295124"/>
    </source>
</evidence>
<keyword evidence="2" id="KW-0503">Monooxygenase</keyword>
<accession>A0A4R4ZP43</accession>
<dbReference type="InterPro" id="IPR011008">
    <property type="entry name" value="Dimeric_a/b-barrel"/>
</dbReference>
<protein>
    <submittedName>
        <fullName evidence="2">Antibiotic biosynthesis monooxygenase</fullName>
    </submittedName>
</protein>
<dbReference type="GO" id="GO:0004497">
    <property type="term" value="F:monooxygenase activity"/>
    <property type="evidence" value="ECO:0007669"/>
    <property type="project" value="UniProtKB-KW"/>
</dbReference>
<keyword evidence="2" id="KW-0560">Oxidoreductase</keyword>
<dbReference type="EMBL" id="SMKX01000028">
    <property type="protein sequence ID" value="TDD60080.1"/>
    <property type="molecule type" value="Genomic_DNA"/>
</dbReference>
<comment type="caution">
    <text evidence="2">The sequence shown here is derived from an EMBL/GenBank/DDBJ whole genome shotgun (WGS) entry which is preliminary data.</text>
</comment>
<reference evidence="2 3" key="1">
    <citation type="submission" date="2019-03" db="EMBL/GenBank/DDBJ databases">
        <title>Draft genome sequences of novel Actinobacteria.</title>
        <authorList>
            <person name="Sahin N."/>
            <person name="Ay H."/>
            <person name="Saygin H."/>
        </authorList>
    </citation>
    <scope>NUCLEOTIDE SEQUENCE [LARGE SCALE GENOMIC DNA]</scope>
    <source>
        <strain evidence="2 3">JCM 13523</strain>
    </source>
</reference>
<dbReference type="RefSeq" id="WP_132167427.1">
    <property type="nucleotide sequence ID" value="NZ_SMKX01000028.1"/>
</dbReference>
<keyword evidence="3" id="KW-1185">Reference proteome</keyword>
<dbReference type="InterPro" id="IPR007138">
    <property type="entry name" value="ABM_dom"/>
</dbReference>
<gene>
    <name evidence="2" type="ORF">E1263_12555</name>
</gene>
<dbReference type="AlphaFoldDB" id="A0A4R4ZP43"/>
<dbReference type="PROSITE" id="PS51725">
    <property type="entry name" value="ABM"/>
    <property type="match status" value="1"/>
</dbReference>
<feature type="domain" description="ABM" evidence="1">
    <location>
        <begin position="7"/>
        <end position="98"/>
    </location>
</feature>
<organism evidence="2 3">
    <name type="scientific">Kribbella antibiotica</name>
    <dbReference type="NCBI Taxonomy" id="190195"/>
    <lineage>
        <taxon>Bacteria</taxon>
        <taxon>Bacillati</taxon>
        <taxon>Actinomycetota</taxon>
        <taxon>Actinomycetes</taxon>
        <taxon>Propionibacteriales</taxon>
        <taxon>Kribbellaceae</taxon>
        <taxon>Kribbella</taxon>
    </lineage>
</organism>
<evidence type="ECO:0000259" key="1">
    <source>
        <dbReference type="PROSITE" id="PS51725"/>
    </source>
</evidence>
<dbReference type="Proteomes" id="UP000295124">
    <property type="component" value="Unassembled WGS sequence"/>
</dbReference>
<name>A0A4R4ZP43_9ACTN</name>
<sequence length="109" mass="11515">MTTTANYGFTSTLTAQAGRGDELVKVLLSALEAGNPGSSEYCVTFLISQSAANPDLIHVAEGWTSEDDHHRIFAGPAAQAIVARTQELVADATPYTDFVPRGGKVDFNA</sequence>
<proteinExistence type="predicted"/>
<dbReference type="OrthoDB" id="165368at2"/>
<dbReference type="Gene3D" id="3.30.70.100">
    <property type="match status" value="1"/>
</dbReference>